<dbReference type="PANTHER" id="PTHR30363">
    <property type="entry name" value="HTH-TYPE TRANSCRIPTIONAL REGULATOR SRLR-RELATED"/>
    <property type="match status" value="1"/>
</dbReference>
<dbReference type="Pfam" id="PF08220">
    <property type="entry name" value="HTH_DeoR"/>
    <property type="match status" value="1"/>
</dbReference>
<gene>
    <name evidence="5" type="ORF">EPA93_23775</name>
</gene>
<dbReference type="SMART" id="SM00420">
    <property type="entry name" value="HTH_DEOR"/>
    <property type="match status" value="1"/>
</dbReference>
<protein>
    <submittedName>
        <fullName evidence="5">DeoR/GlpR transcriptional regulator</fullName>
    </submittedName>
</protein>
<dbReference type="SMART" id="SM01134">
    <property type="entry name" value="DeoRC"/>
    <property type="match status" value="1"/>
</dbReference>
<dbReference type="OrthoDB" id="9797223at2"/>
<dbReference type="AlphaFoldDB" id="A0A4P6JTD4"/>
<dbReference type="InterPro" id="IPR036390">
    <property type="entry name" value="WH_DNA-bd_sf"/>
</dbReference>
<dbReference type="PROSITE" id="PS51000">
    <property type="entry name" value="HTH_DEOR_2"/>
    <property type="match status" value="1"/>
</dbReference>
<dbReference type="RefSeq" id="WP_129889892.1">
    <property type="nucleotide sequence ID" value="NZ_CP035758.1"/>
</dbReference>
<keyword evidence="2" id="KW-0238">DNA-binding</keyword>
<dbReference type="SUPFAM" id="SSF46785">
    <property type="entry name" value="Winged helix' DNA-binding domain"/>
    <property type="match status" value="1"/>
</dbReference>
<dbReference type="EMBL" id="CP035758">
    <property type="protein sequence ID" value="QBD78839.1"/>
    <property type="molecule type" value="Genomic_DNA"/>
</dbReference>
<dbReference type="GO" id="GO:0003677">
    <property type="term" value="F:DNA binding"/>
    <property type="evidence" value="ECO:0007669"/>
    <property type="project" value="UniProtKB-KW"/>
</dbReference>
<dbReference type="SUPFAM" id="SSF100950">
    <property type="entry name" value="NagB/RpiA/CoA transferase-like"/>
    <property type="match status" value="1"/>
</dbReference>
<dbReference type="PANTHER" id="PTHR30363:SF44">
    <property type="entry name" value="AGA OPERON TRANSCRIPTIONAL REPRESSOR-RELATED"/>
    <property type="match status" value="1"/>
</dbReference>
<keyword evidence="1" id="KW-0805">Transcription regulation</keyword>
<reference evidence="5 6" key="1">
    <citation type="submission" date="2019-01" db="EMBL/GenBank/DDBJ databases">
        <title>Ktedonosporobacter rubrisoli SCAWS-G2.</title>
        <authorList>
            <person name="Huang Y."/>
            <person name="Yan B."/>
        </authorList>
    </citation>
    <scope>NUCLEOTIDE SEQUENCE [LARGE SCALE GENOMIC DNA]</scope>
    <source>
        <strain evidence="5 6">SCAWS-G2</strain>
    </source>
</reference>
<dbReference type="Gene3D" id="3.30.750.70">
    <property type="entry name" value="4-hydroxybutyrate coenzyme like domains"/>
    <property type="match status" value="1"/>
</dbReference>
<evidence type="ECO:0000313" key="5">
    <source>
        <dbReference type="EMBL" id="QBD78839.1"/>
    </source>
</evidence>
<sequence>MKLVRDKAMRIDEAKVSLAGESSTGTALFTQERRQQIAHLLIEQQRVTVPELSQLFSVSEVTIRKDLAWLESHKLAVRTHGGAVLATPNTSEMGFDVRERILHDEKERIGEVAASYVQNGETIALDASTTGLAMAGYLKDKRELTVVTNGLRTGMSLINTPGISVLIPGGMLRQEAFSLVGNWGKSVLQQIHISKAFVGAWGLSYPEGLTDVNGEEVELKRALVETAREVIALVDHSKWGLVAFATFCQLESLKLIITDEKAPPAMVEQIRRKGIEVRIV</sequence>
<accession>A0A4P6JTD4</accession>
<dbReference type="Proteomes" id="UP000290365">
    <property type="component" value="Chromosome"/>
</dbReference>
<dbReference type="GO" id="GO:0003700">
    <property type="term" value="F:DNA-binding transcription factor activity"/>
    <property type="evidence" value="ECO:0007669"/>
    <property type="project" value="InterPro"/>
</dbReference>
<feature type="domain" description="HTH deoR-type" evidence="4">
    <location>
        <begin position="30"/>
        <end position="85"/>
    </location>
</feature>
<dbReference type="Pfam" id="PF00455">
    <property type="entry name" value="DeoRC"/>
    <property type="match status" value="1"/>
</dbReference>
<organism evidence="5 6">
    <name type="scientific">Ktedonosporobacter rubrisoli</name>
    <dbReference type="NCBI Taxonomy" id="2509675"/>
    <lineage>
        <taxon>Bacteria</taxon>
        <taxon>Bacillati</taxon>
        <taxon>Chloroflexota</taxon>
        <taxon>Ktedonobacteria</taxon>
        <taxon>Ktedonobacterales</taxon>
        <taxon>Ktedonosporobacteraceae</taxon>
        <taxon>Ktedonosporobacter</taxon>
    </lineage>
</organism>
<dbReference type="InterPro" id="IPR050313">
    <property type="entry name" value="Carb_Metab_HTH_regulators"/>
</dbReference>
<dbReference type="InterPro" id="IPR001034">
    <property type="entry name" value="DeoR_HTH"/>
</dbReference>
<keyword evidence="6" id="KW-1185">Reference proteome</keyword>
<dbReference type="InterPro" id="IPR018356">
    <property type="entry name" value="Tscrpt_reg_HTH_DeoR_CS"/>
</dbReference>
<dbReference type="InterPro" id="IPR014036">
    <property type="entry name" value="DeoR-like_C"/>
</dbReference>
<evidence type="ECO:0000256" key="3">
    <source>
        <dbReference type="ARBA" id="ARBA00023163"/>
    </source>
</evidence>
<dbReference type="Gene3D" id="1.10.10.10">
    <property type="entry name" value="Winged helix-like DNA-binding domain superfamily/Winged helix DNA-binding domain"/>
    <property type="match status" value="1"/>
</dbReference>
<proteinExistence type="predicted"/>
<evidence type="ECO:0000256" key="2">
    <source>
        <dbReference type="ARBA" id="ARBA00023125"/>
    </source>
</evidence>
<name>A0A4P6JTD4_KTERU</name>
<dbReference type="KEGG" id="kbs:EPA93_23775"/>
<dbReference type="PROSITE" id="PS00894">
    <property type="entry name" value="HTH_DEOR_1"/>
    <property type="match status" value="1"/>
</dbReference>
<evidence type="ECO:0000313" key="6">
    <source>
        <dbReference type="Proteomes" id="UP000290365"/>
    </source>
</evidence>
<keyword evidence="3" id="KW-0804">Transcription</keyword>
<evidence type="ECO:0000256" key="1">
    <source>
        <dbReference type="ARBA" id="ARBA00023015"/>
    </source>
</evidence>
<dbReference type="PRINTS" id="PR00037">
    <property type="entry name" value="HTHLACR"/>
</dbReference>
<evidence type="ECO:0000259" key="4">
    <source>
        <dbReference type="PROSITE" id="PS51000"/>
    </source>
</evidence>
<dbReference type="InterPro" id="IPR036388">
    <property type="entry name" value="WH-like_DNA-bd_sf"/>
</dbReference>
<dbReference type="InterPro" id="IPR037171">
    <property type="entry name" value="NagB/RpiA_transferase-like"/>
</dbReference>